<dbReference type="InterPro" id="IPR050744">
    <property type="entry name" value="AI-2_Isomerase_LsrG"/>
</dbReference>
<dbReference type="PANTHER" id="PTHR33336:SF1">
    <property type="entry name" value="(4S)-4-HYDROXY-5-PHOSPHONOOXYPENTANE-2,3-DIONE ISOMERASE"/>
    <property type="match status" value="1"/>
</dbReference>
<dbReference type="InterPro" id="IPR011008">
    <property type="entry name" value="Dimeric_a/b-barrel"/>
</dbReference>
<dbReference type="EMBL" id="APNK01000002">
    <property type="protein sequence ID" value="KEZ78988.1"/>
    <property type="molecule type" value="Genomic_DNA"/>
</dbReference>
<feature type="domain" description="ABM" evidence="1">
    <location>
        <begin position="20"/>
        <end position="109"/>
    </location>
</feature>
<keyword evidence="3" id="KW-1185">Reference proteome</keyword>
<dbReference type="STRING" id="1304275.C41B8_02622"/>
<evidence type="ECO:0000313" key="3">
    <source>
        <dbReference type="Proteomes" id="UP000028302"/>
    </source>
</evidence>
<sequence>MSDAAASSIKEKFMTAQPGFVVIAEFALKPGQRDAFLKHAREDARQSLANEADCHQFDILVPESTENSVVLHEAYTDRAAFEAHTRMPHYQPFKDATAPLLASDPVVRFFGIV</sequence>
<organism evidence="2 3">
    <name type="scientific">Salinisphaera hydrothermalis (strain C41B8)</name>
    <dbReference type="NCBI Taxonomy" id="1304275"/>
    <lineage>
        <taxon>Bacteria</taxon>
        <taxon>Pseudomonadati</taxon>
        <taxon>Pseudomonadota</taxon>
        <taxon>Gammaproteobacteria</taxon>
        <taxon>Salinisphaerales</taxon>
        <taxon>Salinisphaeraceae</taxon>
        <taxon>Salinisphaera</taxon>
    </lineage>
</organism>
<dbReference type="GO" id="GO:0004497">
    <property type="term" value="F:monooxygenase activity"/>
    <property type="evidence" value="ECO:0007669"/>
    <property type="project" value="UniProtKB-KW"/>
</dbReference>
<keyword evidence="2" id="KW-0503">Monooxygenase</keyword>
<comment type="caution">
    <text evidence="2">The sequence shown here is derived from an EMBL/GenBank/DDBJ whole genome shotgun (WGS) entry which is preliminary data.</text>
</comment>
<gene>
    <name evidence="2" type="ORF">C41B8_02622</name>
</gene>
<dbReference type="PANTHER" id="PTHR33336">
    <property type="entry name" value="QUINOL MONOOXYGENASE YGIN-RELATED"/>
    <property type="match status" value="1"/>
</dbReference>
<evidence type="ECO:0000259" key="1">
    <source>
        <dbReference type="PROSITE" id="PS51725"/>
    </source>
</evidence>
<reference evidence="2 3" key="1">
    <citation type="submission" date="2013-03" db="EMBL/GenBank/DDBJ databases">
        <title>Salinisphaera hydrothermalis C41B8 Genome Sequencing.</title>
        <authorList>
            <person name="Li C."/>
            <person name="Lai Q."/>
            <person name="Shao Z."/>
        </authorList>
    </citation>
    <scope>NUCLEOTIDE SEQUENCE [LARGE SCALE GENOMIC DNA]</scope>
    <source>
        <strain evidence="2 3">C41B8</strain>
    </source>
</reference>
<dbReference type="InterPro" id="IPR007138">
    <property type="entry name" value="ABM_dom"/>
</dbReference>
<dbReference type="PROSITE" id="PS51725">
    <property type="entry name" value="ABM"/>
    <property type="match status" value="1"/>
</dbReference>
<dbReference type="AlphaFoldDB" id="A0A084IQK4"/>
<dbReference type="SUPFAM" id="SSF54909">
    <property type="entry name" value="Dimeric alpha+beta barrel"/>
    <property type="match status" value="1"/>
</dbReference>
<evidence type="ECO:0000313" key="2">
    <source>
        <dbReference type="EMBL" id="KEZ78988.1"/>
    </source>
</evidence>
<dbReference type="Proteomes" id="UP000028302">
    <property type="component" value="Unassembled WGS sequence"/>
</dbReference>
<accession>A0A084IQK4</accession>
<name>A0A084IQK4_SALHC</name>
<dbReference type="GO" id="GO:0005829">
    <property type="term" value="C:cytosol"/>
    <property type="evidence" value="ECO:0007669"/>
    <property type="project" value="TreeGrafter"/>
</dbReference>
<dbReference type="Pfam" id="PF03992">
    <property type="entry name" value="ABM"/>
    <property type="match status" value="1"/>
</dbReference>
<dbReference type="Gene3D" id="3.30.70.100">
    <property type="match status" value="1"/>
</dbReference>
<protein>
    <submittedName>
        <fullName evidence="2">Antibiotic biosynthesis monooxygenase</fullName>
    </submittedName>
</protein>
<keyword evidence="2" id="KW-0560">Oxidoreductase</keyword>
<dbReference type="eggNOG" id="COG1359">
    <property type="taxonomic scope" value="Bacteria"/>
</dbReference>
<proteinExistence type="predicted"/>